<protein>
    <submittedName>
        <fullName evidence="1">Uncharacterized protein</fullName>
    </submittedName>
</protein>
<organism evidence="1 2">
    <name type="scientific">Oryza sativa subsp. japonica</name>
    <name type="common">Rice</name>
    <dbReference type="NCBI Taxonomy" id="39947"/>
    <lineage>
        <taxon>Eukaryota</taxon>
        <taxon>Viridiplantae</taxon>
        <taxon>Streptophyta</taxon>
        <taxon>Embryophyta</taxon>
        <taxon>Tracheophyta</taxon>
        <taxon>Spermatophyta</taxon>
        <taxon>Magnoliopsida</taxon>
        <taxon>Liliopsida</taxon>
        <taxon>Poales</taxon>
        <taxon>Poaceae</taxon>
        <taxon>BOP clade</taxon>
        <taxon>Oryzoideae</taxon>
        <taxon>Oryzeae</taxon>
        <taxon>Oryzinae</taxon>
        <taxon>Oryza</taxon>
        <taxon>Oryza sativa</taxon>
    </lineage>
</organism>
<accession>Q7G4D6</accession>
<proteinExistence type="predicted"/>
<dbReference type="EMBL" id="AC099042">
    <property type="protein sequence ID" value="AAN08237.1"/>
    <property type="molecule type" value="Genomic_DNA"/>
</dbReference>
<dbReference type="Proteomes" id="UP000000763">
    <property type="component" value="Chromosome 10"/>
</dbReference>
<sequence>MAALLLSSSSSSGPLLLCSTGGGIERVNEAMRAGWVSRGQYLPRESFRHTQTRTREAAVHVRGGAAGWFVCEISTISFTPAIRSQDAIGCGYNLTGIQRIKMNGALWIPILPPPVVDARYQGLCLQCGRRIKGRSNLCSISCRLLRVHTGARRGMAQNLVEFSESVGQPIHQLDQLCGQCLRSFCGVSCPNHLVHPHPQGNHAAGPDIITIERLNGWLVIDQEQLPVEFGQDIHVMVGEDGRHMLPIKRLPAEHGDGHDGLVEPDWNLCARAGCNEMFNGNAVGLMTMNTVSIEHLHFCERMKLKLKLTPYFGK</sequence>
<gene>
    <name evidence="1" type="ORF">OSJNBa0041L14.22</name>
</gene>
<evidence type="ECO:0000313" key="1">
    <source>
        <dbReference type="EMBL" id="AAN08237.1"/>
    </source>
</evidence>
<evidence type="ECO:0000313" key="2">
    <source>
        <dbReference type="Proteomes" id="UP000000763"/>
    </source>
</evidence>
<dbReference type="AlphaFoldDB" id="Q7G4D6"/>
<reference evidence="2" key="2">
    <citation type="journal article" date="2008" name="Nucleic Acids Res.">
        <title>The rice annotation project database (RAP-DB): 2008 update.</title>
        <authorList>
            <consortium name="The rice annotation project (RAP)"/>
        </authorList>
    </citation>
    <scope>GENOME REANNOTATION</scope>
    <source>
        <strain evidence="2">cv. Nipponbare</strain>
    </source>
</reference>
<reference evidence="2" key="1">
    <citation type="journal article" date="2005" name="Nature">
        <title>The map-based sequence of the rice genome.</title>
        <authorList>
            <consortium name="International rice genome sequencing project (IRGSP)"/>
            <person name="Matsumoto T."/>
            <person name="Wu J."/>
            <person name="Kanamori H."/>
            <person name="Katayose Y."/>
            <person name="Fujisawa M."/>
            <person name="Namiki N."/>
            <person name="Mizuno H."/>
            <person name="Yamamoto K."/>
            <person name="Antonio B.A."/>
            <person name="Baba T."/>
            <person name="Sakata K."/>
            <person name="Nagamura Y."/>
            <person name="Aoki H."/>
            <person name="Arikawa K."/>
            <person name="Arita K."/>
            <person name="Bito T."/>
            <person name="Chiden Y."/>
            <person name="Fujitsuka N."/>
            <person name="Fukunaka R."/>
            <person name="Hamada M."/>
            <person name="Harada C."/>
            <person name="Hayashi A."/>
            <person name="Hijishita S."/>
            <person name="Honda M."/>
            <person name="Hosokawa S."/>
            <person name="Ichikawa Y."/>
            <person name="Idonuma A."/>
            <person name="Iijima M."/>
            <person name="Ikeda M."/>
            <person name="Ikeno M."/>
            <person name="Ito K."/>
            <person name="Ito S."/>
            <person name="Ito T."/>
            <person name="Ito Y."/>
            <person name="Ito Y."/>
            <person name="Iwabuchi A."/>
            <person name="Kamiya K."/>
            <person name="Karasawa W."/>
            <person name="Kurita K."/>
            <person name="Katagiri S."/>
            <person name="Kikuta A."/>
            <person name="Kobayashi H."/>
            <person name="Kobayashi N."/>
            <person name="Machita K."/>
            <person name="Maehara T."/>
            <person name="Masukawa M."/>
            <person name="Mizubayashi T."/>
            <person name="Mukai Y."/>
            <person name="Nagasaki H."/>
            <person name="Nagata Y."/>
            <person name="Naito S."/>
            <person name="Nakashima M."/>
            <person name="Nakama Y."/>
            <person name="Nakamichi Y."/>
            <person name="Nakamura M."/>
            <person name="Meguro A."/>
            <person name="Negishi M."/>
            <person name="Ohta I."/>
            <person name="Ohta T."/>
            <person name="Okamoto M."/>
            <person name="Ono N."/>
            <person name="Saji S."/>
            <person name="Sakaguchi M."/>
            <person name="Sakai K."/>
            <person name="Shibata M."/>
            <person name="Shimokawa T."/>
            <person name="Song J."/>
            <person name="Takazaki Y."/>
            <person name="Terasawa K."/>
            <person name="Tsugane M."/>
            <person name="Tsuji K."/>
            <person name="Ueda S."/>
            <person name="Waki K."/>
            <person name="Yamagata H."/>
            <person name="Yamamoto M."/>
            <person name="Yamamoto S."/>
            <person name="Yamane H."/>
            <person name="Yoshiki S."/>
            <person name="Yoshihara R."/>
            <person name="Yukawa K."/>
            <person name="Zhong H."/>
            <person name="Yano M."/>
            <person name="Yuan Q."/>
            <person name="Ouyang S."/>
            <person name="Liu J."/>
            <person name="Jones K.M."/>
            <person name="Gansberger K."/>
            <person name="Moffat K."/>
            <person name="Hill J."/>
            <person name="Bera J."/>
            <person name="Fadrosh D."/>
            <person name="Jin S."/>
            <person name="Johri S."/>
            <person name="Kim M."/>
            <person name="Overton L."/>
            <person name="Reardon M."/>
            <person name="Tsitrin T."/>
            <person name="Vuong H."/>
            <person name="Weaver B."/>
            <person name="Ciecko A."/>
            <person name="Tallon L."/>
            <person name="Jackson J."/>
            <person name="Pai G."/>
            <person name="Aken S.V."/>
            <person name="Utterback T."/>
            <person name="Reidmuller S."/>
            <person name="Feldblyum T."/>
            <person name="Hsiao J."/>
            <person name="Zismann V."/>
            <person name="Iobst S."/>
            <person name="de Vazeille A.R."/>
            <person name="Buell C.R."/>
            <person name="Ying K."/>
            <person name="Li Y."/>
            <person name="Lu T."/>
            <person name="Huang Y."/>
            <person name="Zhao Q."/>
            <person name="Feng Q."/>
            <person name="Zhang L."/>
            <person name="Zhu J."/>
            <person name="Weng Q."/>
            <person name="Mu J."/>
            <person name="Lu Y."/>
            <person name="Fan D."/>
            <person name="Liu Y."/>
            <person name="Guan J."/>
            <person name="Zhang Y."/>
            <person name="Yu S."/>
            <person name="Liu X."/>
            <person name="Zhang Y."/>
            <person name="Hong G."/>
            <person name="Han B."/>
            <person name="Choisne N."/>
            <person name="Demange N."/>
            <person name="Orjeda G."/>
            <person name="Samain S."/>
            <person name="Cattolico L."/>
            <person name="Pelletier E."/>
            <person name="Couloux A."/>
            <person name="Segurens B."/>
            <person name="Wincker P."/>
            <person name="D'Hont A."/>
            <person name="Scarpelli C."/>
            <person name="Weissenbach J."/>
            <person name="Salanoubat M."/>
            <person name="Quetier F."/>
            <person name="Yu Y."/>
            <person name="Kim H.R."/>
            <person name="Rambo T."/>
            <person name="Currie J."/>
            <person name="Collura K."/>
            <person name="Luo M."/>
            <person name="Yang T."/>
            <person name="Ammiraju J.S.S."/>
            <person name="Engler F."/>
            <person name="Soderlund C."/>
            <person name="Wing R.A."/>
            <person name="Palmer L.E."/>
            <person name="de la Bastide M."/>
            <person name="Spiegel L."/>
            <person name="Nascimento L."/>
            <person name="Zutavern T."/>
            <person name="O'Shaughnessy A."/>
            <person name="Dike S."/>
            <person name="Dedhia N."/>
            <person name="Preston R."/>
            <person name="Balija V."/>
            <person name="McCombie W.R."/>
            <person name="Chow T."/>
            <person name="Chen H."/>
            <person name="Chung M."/>
            <person name="Chen C."/>
            <person name="Shaw J."/>
            <person name="Wu H."/>
            <person name="Hsiao K."/>
            <person name="Chao Y."/>
            <person name="Chu M."/>
            <person name="Cheng C."/>
            <person name="Hour A."/>
            <person name="Lee P."/>
            <person name="Lin S."/>
            <person name="Lin Y."/>
            <person name="Liou J."/>
            <person name="Liu S."/>
            <person name="Hsing Y."/>
            <person name="Raghuvanshi S."/>
            <person name="Mohanty A."/>
            <person name="Bharti A.K."/>
            <person name="Gaur A."/>
            <person name="Gupta V."/>
            <person name="Kumar D."/>
            <person name="Ravi V."/>
            <person name="Vij S."/>
            <person name="Kapur A."/>
            <person name="Khurana P."/>
            <person name="Khurana P."/>
            <person name="Khurana J.P."/>
            <person name="Tyagi A.K."/>
            <person name="Gaikwad K."/>
            <person name="Singh A."/>
            <person name="Dalal V."/>
            <person name="Srivastava S."/>
            <person name="Dixit A."/>
            <person name="Pal A.K."/>
            <person name="Ghazi I.A."/>
            <person name="Yadav M."/>
            <person name="Pandit A."/>
            <person name="Bhargava A."/>
            <person name="Sureshbabu K."/>
            <person name="Batra K."/>
            <person name="Sharma T.R."/>
            <person name="Mohapatra T."/>
            <person name="Singh N.K."/>
            <person name="Messing J."/>
            <person name="Nelson A.B."/>
            <person name="Fuks G."/>
            <person name="Kavchok S."/>
            <person name="Keizer G."/>
            <person name="Linton E."/>
            <person name="Llaca V."/>
            <person name="Song R."/>
            <person name="Tanyolac B."/>
            <person name="Young S."/>
            <person name="Ho-Il K."/>
            <person name="Hahn J.H."/>
            <person name="Sangsakoo G."/>
            <person name="Vanavichit A."/>
            <person name="de Mattos Luiz.A.T."/>
            <person name="Zimmer P.D."/>
            <person name="Malone G."/>
            <person name="Dellagostin O."/>
            <person name="de Oliveira A.C."/>
            <person name="Bevan M."/>
            <person name="Bancroft I."/>
            <person name="Minx P."/>
            <person name="Cordum H."/>
            <person name="Wilson R."/>
            <person name="Cheng Z."/>
            <person name="Jin W."/>
            <person name="Jiang J."/>
            <person name="Leong S.A."/>
            <person name="Iwama H."/>
            <person name="Gojobori T."/>
            <person name="Itoh T."/>
            <person name="Niimura Y."/>
            <person name="Fujii Y."/>
            <person name="Habara T."/>
            <person name="Sakai H."/>
            <person name="Sato Y."/>
            <person name="Wilson G."/>
            <person name="Kumar K."/>
            <person name="McCouch S."/>
            <person name="Juretic N."/>
            <person name="Hoen D."/>
            <person name="Wright S."/>
            <person name="Bruskiewich R."/>
            <person name="Bureau T."/>
            <person name="Miyao A."/>
            <person name="Hirochika H."/>
            <person name="Nishikawa T."/>
            <person name="Kadowaki K."/>
            <person name="Sugiura M."/>
            <person name="Burr B."/>
            <person name="Sasaki T."/>
        </authorList>
    </citation>
    <scope>NUCLEOTIDE SEQUENCE [LARGE SCALE GENOMIC DNA]</scope>
    <source>
        <strain evidence="2">cv. Nipponbare</strain>
    </source>
</reference>
<name>Q7G4D6_ORYSJ</name>